<comment type="caution">
    <text evidence="1">The sequence shown here is derived from an EMBL/GenBank/DDBJ whole genome shotgun (WGS) entry which is preliminary data.</text>
</comment>
<name>A0A0A6RRW2_9GAMM</name>
<dbReference type="Proteomes" id="UP000030428">
    <property type="component" value="Unassembled WGS sequence"/>
</dbReference>
<reference evidence="1 2" key="1">
    <citation type="journal article" date="2016" name="Front. Microbiol.">
        <title>Single-Cell (Meta-)Genomics of a Dimorphic Candidatus Thiomargarita nelsonii Reveals Genomic Plasticity.</title>
        <authorList>
            <person name="Flood B.E."/>
            <person name="Fliss P."/>
            <person name="Jones D.S."/>
            <person name="Dick G.J."/>
            <person name="Jain S."/>
            <person name="Kaster A.K."/>
            <person name="Winkel M."/>
            <person name="Mussmann M."/>
            <person name="Bailey J."/>
        </authorList>
    </citation>
    <scope>NUCLEOTIDE SEQUENCE [LARGE SCALE GENOMIC DNA]</scope>
    <source>
        <strain evidence="1">Hydrate Ridge</strain>
    </source>
</reference>
<evidence type="ECO:0000313" key="2">
    <source>
        <dbReference type="Proteomes" id="UP000030428"/>
    </source>
</evidence>
<protein>
    <submittedName>
        <fullName evidence="1">Uncharacterized protein</fullName>
    </submittedName>
</protein>
<accession>A0A0A6RRW2</accession>
<keyword evidence="2" id="KW-1185">Reference proteome</keyword>
<gene>
    <name evidence="1" type="ORF">PN36_12140</name>
</gene>
<dbReference type="EMBL" id="JSZA02000037">
    <property type="protein sequence ID" value="KHD06626.1"/>
    <property type="molecule type" value="Genomic_DNA"/>
</dbReference>
<sequence length="71" mass="7923">MDNEEPSYTKALNSLEKAVEWLSAEKEDKALQELLKASDELLKSDADDAPMIRVMIGQAIRNVSAVIFLTQ</sequence>
<dbReference type="AlphaFoldDB" id="A0A0A6RRW2"/>
<organism evidence="1 2">
    <name type="scientific">Candidatus Thiomargarita nelsonii</name>
    <dbReference type="NCBI Taxonomy" id="1003181"/>
    <lineage>
        <taxon>Bacteria</taxon>
        <taxon>Pseudomonadati</taxon>
        <taxon>Pseudomonadota</taxon>
        <taxon>Gammaproteobacteria</taxon>
        <taxon>Thiotrichales</taxon>
        <taxon>Thiotrichaceae</taxon>
        <taxon>Thiomargarita</taxon>
    </lineage>
</organism>
<evidence type="ECO:0000313" key="1">
    <source>
        <dbReference type="EMBL" id="KHD06626.1"/>
    </source>
</evidence>
<proteinExistence type="predicted"/>